<evidence type="ECO:0000256" key="5">
    <source>
        <dbReference type="ARBA" id="ARBA00022741"/>
    </source>
</evidence>
<feature type="repeat" description="WD" evidence="11">
    <location>
        <begin position="474"/>
        <end position="508"/>
    </location>
</feature>
<evidence type="ECO:0000256" key="3">
    <source>
        <dbReference type="ARBA" id="ARBA00022527"/>
    </source>
</evidence>
<evidence type="ECO:0000259" key="13">
    <source>
        <dbReference type="PROSITE" id="PS50011"/>
    </source>
</evidence>
<gene>
    <name evidence="14" type="ORF">PDIGIT_LOCUS9468</name>
</gene>
<keyword evidence="4" id="KW-0808">Transferase</keyword>
<dbReference type="AlphaFoldDB" id="A0A9W4UI18"/>
<protein>
    <recommendedName>
        <fullName evidence="2">non-specific serine/threonine protein kinase</fullName>
        <ecNumber evidence="2">2.7.11.1</ecNumber>
    </recommendedName>
    <alternativeName>
        <fullName evidence="8">Autophagy-related protein 1</fullName>
    </alternativeName>
</protein>
<dbReference type="GO" id="GO:0005524">
    <property type="term" value="F:ATP binding"/>
    <property type="evidence" value="ECO:0007669"/>
    <property type="project" value="UniProtKB-KW"/>
</dbReference>
<keyword evidence="7" id="KW-0067">ATP-binding</keyword>
<reference evidence="14" key="1">
    <citation type="submission" date="2023-01" db="EMBL/GenBank/DDBJ databases">
        <authorList>
            <person name="Van Ghelder C."/>
            <person name="Rancurel C."/>
        </authorList>
    </citation>
    <scope>NUCLEOTIDE SEQUENCE</scope>
    <source>
        <strain evidence="14">CNCM I-4278</strain>
    </source>
</reference>
<comment type="caution">
    <text evidence="14">The sequence shown here is derived from an EMBL/GenBank/DDBJ whole genome shotgun (WGS) entry which is preliminary data.</text>
</comment>
<dbReference type="PROSITE" id="PS50082">
    <property type="entry name" value="WD_REPEATS_2"/>
    <property type="match status" value="1"/>
</dbReference>
<evidence type="ECO:0000256" key="12">
    <source>
        <dbReference type="SAM" id="MobiDB-lite"/>
    </source>
</evidence>
<organism evidence="14 15">
    <name type="scientific">Periconia digitata</name>
    <dbReference type="NCBI Taxonomy" id="1303443"/>
    <lineage>
        <taxon>Eukaryota</taxon>
        <taxon>Fungi</taxon>
        <taxon>Dikarya</taxon>
        <taxon>Ascomycota</taxon>
        <taxon>Pezizomycotina</taxon>
        <taxon>Dothideomycetes</taxon>
        <taxon>Pleosporomycetidae</taxon>
        <taxon>Pleosporales</taxon>
        <taxon>Massarineae</taxon>
        <taxon>Periconiaceae</taxon>
        <taxon>Periconia</taxon>
    </lineage>
</organism>
<feature type="domain" description="Protein kinase" evidence="13">
    <location>
        <begin position="42"/>
        <end position="311"/>
    </location>
</feature>
<dbReference type="PANTHER" id="PTHR24348:SF22">
    <property type="entry name" value="NON-SPECIFIC SERINE_THREONINE PROTEIN KINASE"/>
    <property type="match status" value="1"/>
</dbReference>
<dbReference type="InterPro" id="IPR036322">
    <property type="entry name" value="WD40_repeat_dom_sf"/>
</dbReference>
<dbReference type="EMBL" id="CAOQHR010000006">
    <property type="protein sequence ID" value="CAI6336370.1"/>
    <property type="molecule type" value="Genomic_DNA"/>
</dbReference>
<evidence type="ECO:0000256" key="8">
    <source>
        <dbReference type="ARBA" id="ARBA00030237"/>
    </source>
</evidence>
<feature type="region of interest" description="Disordered" evidence="12">
    <location>
        <begin position="338"/>
        <end position="359"/>
    </location>
</feature>
<dbReference type="Proteomes" id="UP001152607">
    <property type="component" value="Unassembled WGS sequence"/>
</dbReference>
<dbReference type="SUPFAM" id="SSF50978">
    <property type="entry name" value="WD40 repeat-like"/>
    <property type="match status" value="1"/>
</dbReference>
<dbReference type="GO" id="GO:0000045">
    <property type="term" value="P:autophagosome assembly"/>
    <property type="evidence" value="ECO:0007669"/>
    <property type="project" value="TreeGrafter"/>
</dbReference>
<keyword evidence="11" id="KW-0853">WD repeat</keyword>
<dbReference type="GO" id="GO:0004674">
    <property type="term" value="F:protein serine/threonine kinase activity"/>
    <property type="evidence" value="ECO:0007669"/>
    <property type="project" value="UniProtKB-KW"/>
</dbReference>
<sequence length="731" mass="82485">MSRVPDLVADSKLPVVFRDLLTVHLYRGIDESGRRSVEKQHWKWDERLGRAGYGQVFLQKCVTNGAKKGSVRAVKIIEKNVLGYVRELETIAKFSNECFASWFVKSFGWFEDSSSIFLTMEYCRHGNLRDCLKDKRSLPSVEVRDLAWQILGGLHQMHQNGFVHSDLNPGNILIKSKPPDDWWIVLSDFGISKKAEENEGLSAAVKGITEFIAPELLGYLEDTRPPPNSVDSLRAVDMWALGEIVFQMLVGEAVFQNHDEIMRFCSGQGEIPLNRLPMSDTEDCRDFVARLLKALPEHRMTTAQCVQHLWIKSLVGDECFTTNLAQIDTGPLDSVWSDSASGQLSDTPNSENSPVQMTGERHKPYRDKLALVMERKVQIPKKHDNEMLRFEVSPNGMLLMVRDPDTLFLIEVMSDVLIKTIQAPRSSFPRIRFSPDNKYIAFYNHAESSVLVCGARSGTLVRTLEAPYDAVAGVTWVEFSPDSKWLAMLSQRSTVRLWDVESGEVVREFDKGSGYEYVTRVLFSPDSKRLVSLDTRHGIVWLWNIGSGTLLKRLDPSVPVSDLKVRRYKIASAFSPDSKWLVTSTSPWDPETSTGVTILWNATSGELVRTLDGTWYHVAFLSESNLLVAVGTFVTPPVTQVRVFHVRTGEVLHGRKTRSRARMFISPDGRILAVANPGDAVQCWDTLSGTLLQTLKGTKSEYQQISFSSDSKRIVIHRRGKVSAQVWRLTR</sequence>
<dbReference type="GO" id="GO:0005829">
    <property type="term" value="C:cytosol"/>
    <property type="evidence" value="ECO:0007669"/>
    <property type="project" value="TreeGrafter"/>
</dbReference>
<evidence type="ECO:0000256" key="4">
    <source>
        <dbReference type="ARBA" id="ARBA00022679"/>
    </source>
</evidence>
<evidence type="ECO:0000256" key="11">
    <source>
        <dbReference type="PROSITE-ProRule" id="PRU00221"/>
    </source>
</evidence>
<evidence type="ECO:0000256" key="1">
    <source>
        <dbReference type="ARBA" id="ARBA00004623"/>
    </source>
</evidence>
<comment type="catalytic activity">
    <reaction evidence="10">
        <text>L-seryl-[protein] + ATP = O-phospho-L-seryl-[protein] + ADP + H(+)</text>
        <dbReference type="Rhea" id="RHEA:17989"/>
        <dbReference type="Rhea" id="RHEA-COMP:9863"/>
        <dbReference type="Rhea" id="RHEA-COMP:11604"/>
        <dbReference type="ChEBI" id="CHEBI:15378"/>
        <dbReference type="ChEBI" id="CHEBI:29999"/>
        <dbReference type="ChEBI" id="CHEBI:30616"/>
        <dbReference type="ChEBI" id="CHEBI:83421"/>
        <dbReference type="ChEBI" id="CHEBI:456216"/>
        <dbReference type="EC" id="2.7.11.1"/>
    </reaction>
</comment>
<dbReference type="GO" id="GO:0034045">
    <property type="term" value="C:phagophore assembly site membrane"/>
    <property type="evidence" value="ECO:0007669"/>
    <property type="project" value="UniProtKB-SubCell"/>
</dbReference>
<dbReference type="InterPro" id="IPR011009">
    <property type="entry name" value="Kinase-like_dom_sf"/>
</dbReference>
<dbReference type="OrthoDB" id="10252171at2759"/>
<evidence type="ECO:0000313" key="14">
    <source>
        <dbReference type="EMBL" id="CAI6336370.1"/>
    </source>
</evidence>
<dbReference type="SUPFAM" id="SSF56112">
    <property type="entry name" value="Protein kinase-like (PK-like)"/>
    <property type="match status" value="1"/>
</dbReference>
<dbReference type="Pfam" id="PF00069">
    <property type="entry name" value="Pkinase"/>
    <property type="match status" value="1"/>
</dbReference>
<keyword evidence="15" id="KW-1185">Reference proteome</keyword>
<dbReference type="GO" id="GO:0010506">
    <property type="term" value="P:regulation of autophagy"/>
    <property type="evidence" value="ECO:0007669"/>
    <property type="project" value="InterPro"/>
</dbReference>
<feature type="compositionally biased region" description="Polar residues" evidence="12">
    <location>
        <begin position="338"/>
        <end position="356"/>
    </location>
</feature>
<dbReference type="GO" id="GO:0005776">
    <property type="term" value="C:autophagosome"/>
    <property type="evidence" value="ECO:0007669"/>
    <property type="project" value="TreeGrafter"/>
</dbReference>
<evidence type="ECO:0000256" key="7">
    <source>
        <dbReference type="ARBA" id="ARBA00022840"/>
    </source>
</evidence>
<accession>A0A9W4UI18</accession>
<evidence type="ECO:0000256" key="6">
    <source>
        <dbReference type="ARBA" id="ARBA00022777"/>
    </source>
</evidence>
<proteinExistence type="predicted"/>
<name>A0A9W4UI18_9PLEO</name>
<evidence type="ECO:0000256" key="10">
    <source>
        <dbReference type="ARBA" id="ARBA00048679"/>
    </source>
</evidence>
<dbReference type="EC" id="2.7.11.1" evidence="2"/>
<evidence type="ECO:0000313" key="15">
    <source>
        <dbReference type="Proteomes" id="UP001152607"/>
    </source>
</evidence>
<dbReference type="InterPro" id="IPR015943">
    <property type="entry name" value="WD40/YVTN_repeat-like_dom_sf"/>
</dbReference>
<comment type="subcellular location">
    <subcellularLocation>
        <location evidence="1">Preautophagosomal structure membrane</location>
        <topology evidence="1">Peripheral membrane protein</topology>
    </subcellularLocation>
</comment>
<dbReference type="InterPro" id="IPR045269">
    <property type="entry name" value="Atg1-like"/>
</dbReference>
<dbReference type="InterPro" id="IPR000719">
    <property type="entry name" value="Prot_kinase_dom"/>
</dbReference>
<dbReference type="PANTHER" id="PTHR24348">
    <property type="entry name" value="SERINE/THREONINE-PROTEIN KINASE UNC-51-RELATED"/>
    <property type="match status" value="1"/>
</dbReference>
<evidence type="ECO:0000256" key="2">
    <source>
        <dbReference type="ARBA" id="ARBA00012513"/>
    </source>
</evidence>
<evidence type="ECO:0000256" key="9">
    <source>
        <dbReference type="ARBA" id="ARBA00047899"/>
    </source>
</evidence>
<dbReference type="SMART" id="SM00320">
    <property type="entry name" value="WD40"/>
    <property type="match status" value="3"/>
</dbReference>
<keyword evidence="3" id="KW-0723">Serine/threonine-protein kinase</keyword>
<dbReference type="Pfam" id="PF00400">
    <property type="entry name" value="WD40"/>
    <property type="match status" value="1"/>
</dbReference>
<keyword evidence="5" id="KW-0547">Nucleotide-binding</keyword>
<dbReference type="InterPro" id="IPR001680">
    <property type="entry name" value="WD40_rpt"/>
</dbReference>
<comment type="catalytic activity">
    <reaction evidence="9">
        <text>L-threonyl-[protein] + ATP = O-phospho-L-threonyl-[protein] + ADP + H(+)</text>
        <dbReference type="Rhea" id="RHEA:46608"/>
        <dbReference type="Rhea" id="RHEA-COMP:11060"/>
        <dbReference type="Rhea" id="RHEA-COMP:11605"/>
        <dbReference type="ChEBI" id="CHEBI:15378"/>
        <dbReference type="ChEBI" id="CHEBI:30013"/>
        <dbReference type="ChEBI" id="CHEBI:30616"/>
        <dbReference type="ChEBI" id="CHEBI:61977"/>
        <dbReference type="ChEBI" id="CHEBI:456216"/>
        <dbReference type="EC" id="2.7.11.1"/>
    </reaction>
</comment>
<dbReference type="Gene3D" id="1.10.510.10">
    <property type="entry name" value="Transferase(Phosphotransferase) domain 1"/>
    <property type="match status" value="1"/>
</dbReference>
<dbReference type="PROSITE" id="PS50011">
    <property type="entry name" value="PROTEIN_KINASE_DOM"/>
    <property type="match status" value="1"/>
</dbReference>
<dbReference type="Gene3D" id="2.130.10.10">
    <property type="entry name" value="YVTN repeat-like/Quinoprotein amine dehydrogenase"/>
    <property type="match status" value="2"/>
</dbReference>
<keyword evidence="6" id="KW-0418">Kinase</keyword>